<comment type="similarity">
    <text evidence="1">Belongs to the carbon-nitrogen hydrolase superfamily. BTD/VNN family.</text>
</comment>
<organism evidence="5">
    <name type="scientific">Chiroteuthis calyx</name>
    <dbReference type="NCBI Taxonomy" id="559536"/>
    <lineage>
        <taxon>Eukaryota</taxon>
        <taxon>Metazoa</taxon>
        <taxon>Spiralia</taxon>
        <taxon>Lophotrochozoa</taxon>
        <taxon>Mollusca</taxon>
        <taxon>Cephalopoda</taxon>
        <taxon>Coleoidea</taxon>
        <taxon>Decapodiformes</taxon>
        <taxon>Oegopsida</taxon>
        <taxon>Chiroteuthidae</taxon>
        <taxon>Chiroteuthis</taxon>
    </lineage>
</organism>
<dbReference type="InterPro" id="IPR040154">
    <property type="entry name" value="Biotinidase/VNN"/>
</dbReference>
<dbReference type="Pfam" id="PF00795">
    <property type="entry name" value="CN_hydrolase"/>
    <property type="match status" value="1"/>
</dbReference>
<accession>A0A2Z5EQ32</accession>
<dbReference type="AlphaFoldDB" id="A0A2Z5EQ32"/>
<dbReference type="EMBL" id="MF631040">
    <property type="protein sequence ID" value="AXB88455.1"/>
    <property type="molecule type" value="mRNA"/>
</dbReference>
<proteinExistence type="evidence at transcript level"/>
<evidence type="ECO:0000256" key="1">
    <source>
        <dbReference type="ARBA" id="ARBA00008225"/>
    </source>
</evidence>
<dbReference type="Gene3D" id="3.60.110.10">
    <property type="entry name" value="Carbon-nitrogen hydrolase"/>
    <property type="match status" value="1"/>
</dbReference>
<reference evidence="5" key="1">
    <citation type="journal article" date="2017" name="PeerJ">
        <title>Symplectin evolved from multiple duplications in bioluminescent squid.</title>
        <authorList>
            <person name="Francis W.R."/>
            <person name="Christianson L.M."/>
            <person name="Haddock S.H.D."/>
        </authorList>
    </citation>
    <scope>NUCLEOTIDE SEQUENCE</scope>
    <source>
        <strain evidence="5">D85D7</strain>
    </source>
</reference>
<dbReference type="Pfam" id="PF19018">
    <property type="entry name" value="Vanin_C"/>
    <property type="match status" value="1"/>
</dbReference>
<name>A0A2Z5EQ32_9MOLL</name>
<dbReference type="SUPFAM" id="SSF56317">
    <property type="entry name" value="Carbon-nitrogen hydrolase"/>
    <property type="match status" value="1"/>
</dbReference>
<dbReference type="InterPro" id="IPR043957">
    <property type="entry name" value="Vanin_C"/>
</dbReference>
<protein>
    <submittedName>
        <fullName evidence="5">Symplectin/biotinidase-like protein 1</fullName>
    </submittedName>
</protein>
<dbReference type="GO" id="GO:0016787">
    <property type="term" value="F:hydrolase activity"/>
    <property type="evidence" value="ECO:0007669"/>
    <property type="project" value="UniProtKB-KW"/>
</dbReference>
<evidence type="ECO:0000259" key="4">
    <source>
        <dbReference type="PROSITE" id="PS50263"/>
    </source>
</evidence>
<keyword evidence="2" id="KW-0378">Hydrolase</keyword>
<evidence type="ECO:0000313" key="5">
    <source>
        <dbReference type="EMBL" id="AXB88455.1"/>
    </source>
</evidence>
<feature type="signal peptide" evidence="3">
    <location>
        <begin position="1"/>
        <end position="27"/>
    </location>
</feature>
<feature type="domain" description="CN hydrolase" evidence="4">
    <location>
        <begin position="44"/>
        <end position="318"/>
    </location>
</feature>
<dbReference type="InterPro" id="IPR036526">
    <property type="entry name" value="C-N_Hydrolase_sf"/>
</dbReference>
<evidence type="ECO:0000256" key="2">
    <source>
        <dbReference type="ARBA" id="ARBA00022801"/>
    </source>
</evidence>
<dbReference type="InterPro" id="IPR003010">
    <property type="entry name" value="C-N_Hydrolase"/>
</dbReference>
<dbReference type="PROSITE" id="PS50263">
    <property type="entry name" value="CN_HYDROLASE"/>
    <property type="match status" value="1"/>
</dbReference>
<keyword evidence="3" id="KW-0732">Signal</keyword>
<dbReference type="PANTHER" id="PTHR10609:SF27">
    <property type="entry name" value="CN HYDROLASE DOMAIN-CONTAINING PROTEIN-RELATED"/>
    <property type="match status" value="1"/>
</dbReference>
<sequence length="497" mass="55934">MESPFSLVGRNNIFAAFLLVFFPLAIAQSTLQATNNVPYRAAVYEHAVISAPPKVVSRTEAVANMMKNVRVYEEQTKIAAGKGAKIIVFPEDGILGLDLDRITVKSYLEEIPNPRFVNWNPSETPNVYNGTEIQRELSRIAKENHIYMVVNMGTKVTCTTKYDPSCPFDGQRQYNTNVVYSQNGMLVAVYKKRNLYIDLPFDPAPEPEYVTFDTPFGRFGTVICFDILFKEPTSVLLEKYKIRNLLYPTAMKNLKPFVNIIFESAVARAHSFNFLAANLHVVKRSMYGSGLYSPEGARAYVYNANPGESRLLIADMEAVNEEMPSTHSTIQPKIDPDSTINVTIIKGSVLGLQFLFRPLLGRQEVIKLCYGDFCCSLDYEIMHQTTERYALGVANGFIYIPGDNKLYVQACTLSKCYGENCLAEITSAKTIFERFNMAAHNFKTSKIYPSVVAMNESSYVLVDDEWTYNRMGEIHLDGPMSLPLYTAVLFGVSEHED</sequence>
<feature type="chain" id="PRO_5016406462" evidence="3">
    <location>
        <begin position="28"/>
        <end position="497"/>
    </location>
</feature>
<evidence type="ECO:0000256" key="3">
    <source>
        <dbReference type="SAM" id="SignalP"/>
    </source>
</evidence>
<dbReference type="PANTHER" id="PTHR10609">
    <property type="entry name" value="BIOTINIDASE-RELATED"/>
    <property type="match status" value="1"/>
</dbReference>